<dbReference type="Gene3D" id="1.10.530.10">
    <property type="match status" value="1"/>
</dbReference>
<evidence type="ECO:0000313" key="5">
    <source>
        <dbReference type="Proteomes" id="UP001233535"/>
    </source>
</evidence>
<dbReference type="InterPro" id="IPR000189">
    <property type="entry name" value="Transglyc_AS"/>
</dbReference>
<dbReference type="Proteomes" id="UP001233535">
    <property type="component" value="Unassembled WGS sequence"/>
</dbReference>
<dbReference type="SUPFAM" id="SSF53955">
    <property type="entry name" value="Lysozyme-like"/>
    <property type="match status" value="1"/>
</dbReference>
<dbReference type="PROSITE" id="PS00922">
    <property type="entry name" value="TRANSGLYCOSYLASE"/>
    <property type="match status" value="1"/>
</dbReference>
<dbReference type="EC" id="4.2.2.n1" evidence="4"/>
<comment type="similarity">
    <text evidence="1">Belongs to the transglycosylase Slt family.</text>
</comment>
<keyword evidence="2" id="KW-0732">Signal</keyword>
<accession>A0ABU1CFJ7</accession>
<dbReference type="InterPro" id="IPR023346">
    <property type="entry name" value="Lysozyme-like_dom_sf"/>
</dbReference>
<gene>
    <name evidence="4" type="ORF">P8609_12200</name>
</gene>
<comment type="caution">
    <text evidence="4">The sequence shown here is derived from an EMBL/GenBank/DDBJ whole genome shotgun (WGS) entry which is preliminary data.</text>
</comment>
<evidence type="ECO:0000256" key="1">
    <source>
        <dbReference type="ARBA" id="ARBA00007734"/>
    </source>
</evidence>
<protein>
    <submittedName>
        <fullName evidence="4">Lytic transglycosylase domain-containing protein</fullName>
        <ecNumber evidence="4">4.2.2.n1</ecNumber>
    </submittedName>
</protein>
<feature type="domain" description="Transglycosylase SLT" evidence="3">
    <location>
        <begin position="126"/>
        <end position="223"/>
    </location>
</feature>
<proteinExistence type="inferred from homology"/>
<feature type="chain" id="PRO_5046785087" evidence="2">
    <location>
        <begin position="18"/>
        <end position="263"/>
    </location>
</feature>
<keyword evidence="5" id="KW-1185">Reference proteome</keyword>
<dbReference type="CDD" id="cd00254">
    <property type="entry name" value="LT-like"/>
    <property type="match status" value="1"/>
</dbReference>
<evidence type="ECO:0000313" key="4">
    <source>
        <dbReference type="EMBL" id="MDR0183721.1"/>
    </source>
</evidence>
<evidence type="ECO:0000259" key="3">
    <source>
        <dbReference type="Pfam" id="PF01464"/>
    </source>
</evidence>
<feature type="signal peptide" evidence="2">
    <location>
        <begin position="1"/>
        <end position="17"/>
    </location>
</feature>
<dbReference type="GO" id="GO:0016829">
    <property type="term" value="F:lyase activity"/>
    <property type="evidence" value="ECO:0007669"/>
    <property type="project" value="UniProtKB-KW"/>
</dbReference>
<reference evidence="4 5" key="1">
    <citation type="submission" date="2023-04" db="EMBL/GenBank/DDBJ databases">
        <title>Lysobacter sp. strain UC isolated from soil sample.</title>
        <authorList>
            <person name="Choksket S."/>
            <person name="Harshvardhan F."/>
            <person name="Rana R."/>
            <person name="Patil P.B."/>
            <person name="Korpole S."/>
        </authorList>
    </citation>
    <scope>NUCLEOTIDE SEQUENCE [LARGE SCALE GENOMIC DNA]</scope>
    <source>
        <strain evidence="4 5">UC</strain>
    </source>
</reference>
<dbReference type="PANTHER" id="PTHR37423:SF2">
    <property type="entry name" value="MEMBRANE-BOUND LYTIC MUREIN TRANSGLYCOSYLASE C"/>
    <property type="match status" value="1"/>
</dbReference>
<dbReference type="PANTHER" id="PTHR37423">
    <property type="entry name" value="SOLUBLE LYTIC MUREIN TRANSGLYCOSYLASE-RELATED"/>
    <property type="match status" value="1"/>
</dbReference>
<dbReference type="RefSeq" id="WP_309262843.1">
    <property type="nucleotide sequence ID" value="NZ_JARUHG010000003.1"/>
</dbReference>
<evidence type="ECO:0000256" key="2">
    <source>
        <dbReference type="SAM" id="SignalP"/>
    </source>
</evidence>
<organism evidence="4 5">
    <name type="scientific">Lysobacter arvi</name>
    <dbReference type="NCBI Taxonomy" id="3038776"/>
    <lineage>
        <taxon>Bacteria</taxon>
        <taxon>Pseudomonadati</taxon>
        <taxon>Pseudomonadota</taxon>
        <taxon>Gammaproteobacteria</taxon>
        <taxon>Lysobacterales</taxon>
        <taxon>Lysobacteraceae</taxon>
        <taxon>Lysobacter</taxon>
    </lineage>
</organism>
<sequence length="263" mass="28066">MSRFCAIALMLIAPSFALESQARTVYRCVRDGTVSLSTAPEPGSRCTAKQIDDNAAMVPNLFGTGEAVSGALYERVQDGRTVYGTRELPGSVKVLSFTVPAPPGEPAHEGLGRVSPPRLDRYPKQFRAASRVTGIDEAWLRAIAHAESDYDASAVSAKGAQGVMQLMPDTGREYGVVDPFSQDQSILAGARHLRALMRRYRNDMTLVAAAYNAGIGTVTRYGGVPPYAETQAYVAKVKALYASYRAALGDASAKSRANALSSP</sequence>
<name>A0ABU1CFJ7_9GAMM</name>
<dbReference type="InterPro" id="IPR008258">
    <property type="entry name" value="Transglycosylase_SLT_dom_1"/>
</dbReference>
<dbReference type="EMBL" id="JARUHG010000003">
    <property type="protein sequence ID" value="MDR0183721.1"/>
    <property type="molecule type" value="Genomic_DNA"/>
</dbReference>
<dbReference type="Pfam" id="PF01464">
    <property type="entry name" value="SLT"/>
    <property type="match status" value="1"/>
</dbReference>
<keyword evidence="4" id="KW-0456">Lyase</keyword>